<reference evidence="2 3" key="1">
    <citation type="submission" date="2018-05" db="EMBL/GenBank/DDBJ databases">
        <title>Draft genome of Methanospirillum stamsii Pt1.</title>
        <authorList>
            <person name="Dueholm M.S."/>
            <person name="Nielsen P.H."/>
            <person name="Bakmann L.F."/>
            <person name="Otzen D.E."/>
        </authorList>
    </citation>
    <scope>NUCLEOTIDE SEQUENCE [LARGE SCALE GENOMIC DNA]</scope>
    <source>
        <strain evidence="2 3">Pt1</strain>
    </source>
</reference>
<name>A0A2V2N898_9EURY</name>
<keyword evidence="3" id="KW-1185">Reference proteome</keyword>
<dbReference type="Proteomes" id="UP000245934">
    <property type="component" value="Unassembled WGS sequence"/>
</dbReference>
<comment type="caution">
    <text evidence="2">The sequence shown here is derived from an EMBL/GenBank/DDBJ whole genome shotgun (WGS) entry which is preliminary data.</text>
</comment>
<organism evidence="2 3">
    <name type="scientific">Methanospirillum stamsii</name>
    <dbReference type="NCBI Taxonomy" id="1277351"/>
    <lineage>
        <taxon>Archaea</taxon>
        <taxon>Methanobacteriati</taxon>
        <taxon>Methanobacteriota</taxon>
        <taxon>Stenosarchaea group</taxon>
        <taxon>Methanomicrobia</taxon>
        <taxon>Methanomicrobiales</taxon>
        <taxon>Methanospirillaceae</taxon>
        <taxon>Methanospirillum</taxon>
    </lineage>
</organism>
<dbReference type="AlphaFoldDB" id="A0A2V2N898"/>
<proteinExistence type="predicted"/>
<keyword evidence="1" id="KW-0812">Transmembrane</keyword>
<keyword evidence="1" id="KW-1133">Transmembrane helix</keyword>
<protein>
    <submittedName>
        <fullName evidence="2">Uncharacterized protein</fullName>
    </submittedName>
</protein>
<evidence type="ECO:0000313" key="3">
    <source>
        <dbReference type="Proteomes" id="UP000245934"/>
    </source>
</evidence>
<gene>
    <name evidence="2" type="ORF">DLD82_12185</name>
</gene>
<feature type="transmembrane region" description="Helical" evidence="1">
    <location>
        <begin position="33"/>
        <end position="54"/>
    </location>
</feature>
<keyword evidence="1" id="KW-0472">Membrane</keyword>
<dbReference type="EMBL" id="QGMZ01000026">
    <property type="protein sequence ID" value="PWR72487.1"/>
    <property type="molecule type" value="Genomic_DNA"/>
</dbReference>
<sequence length="61" mass="6850">MESEQIWNESHHTTSSTILETIPENFLGYFLSYFFYMAGVILVPVPMIGGSNLLDMIGIPP</sequence>
<accession>A0A2V2N898</accession>
<evidence type="ECO:0000256" key="1">
    <source>
        <dbReference type="SAM" id="Phobius"/>
    </source>
</evidence>
<evidence type="ECO:0000313" key="2">
    <source>
        <dbReference type="EMBL" id="PWR72487.1"/>
    </source>
</evidence>